<dbReference type="Proteomes" id="UP000069272">
    <property type="component" value="Chromosome 2R"/>
</dbReference>
<dbReference type="EnsemblMetazoa" id="AALB009494-RA">
    <property type="protein sequence ID" value="AALB009494-PA"/>
    <property type="gene ID" value="AALB009494"/>
</dbReference>
<reference evidence="2" key="2">
    <citation type="submission" date="2022-08" db="UniProtKB">
        <authorList>
            <consortium name="EnsemblMetazoa"/>
        </authorList>
    </citation>
    <scope>IDENTIFICATION</scope>
    <source>
        <strain evidence="2">STECLA/ALBI9_A</strain>
    </source>
</reference>
<feature type="region of interest" description="Disordered" evidence="1">
    <location>
        <begin position="1"/>
        <end position="50"/>
    </location>
</feature>
<accession>A0A182FSG5</accession>
<proteinExistence type="predicted"/>
<dbReference type="VEuPathDB" id="VectorBase:AALB009494"/>
<evidence type="ECO:0000256" key="1">
    <source>
        <dbReference type="SAM" id="MobiDB-lite"/>
    </source>
</evidence>
<protein>
    <submittedName>
        <fullName evidence="2">Uncharacterized protein</fullName>
    </submittedName>
</protein>
<evidence type="ECO:0000313" key="2">
    <source>
        <dbReference type="EnsemblMetazoa" id="AALB009494-PA"/>
    </source>
</evidence>
<sequence length="229" mass="26706">MTSKKLGKTVTIRLLPSEDDEAEASSSQRMQPRRSSSGRPPVRPVATKSRYKIYEIPRKSEFSEYLEKIRKKQETQTTSSERRSFQTILSTVAQEPREMQEKLLTFDKPVFERALVGGVLRQGSVVEYRPKRRHPFKEMVSEYLRRQSMPQKTITLYKIPLIQSWDQAIEYSLRSFPTPDRTGPTWTKPRLKWLEELEETNRTVTSAPHRSTHSEEGLDTICCFPIGRI</sequence>
<dbReference type="AlphaFoldDB" id="A0A182FSG5"/>
<organism evidence="2 3">
    <name type="scientific">Anopheles albimanus</name>
    <name type="common">New world malaria mosquito</name>
    <dbReference type="NCBI Taxonomy" id="7167"/>
    <lineage>
        <taxon>Eukaryota</taxon>
        <taxon>Metazoa</taxon>
        <taxon>Ecdysozoa</taxon>
        <taxon>Arthropoda</taxon>
        <taxon>Hexapoda</taxon>
        <taxon>Insecta</taxon>
        <taxon>Pterygota</taxon>
        <taxon>Neoptera</taxon>
        <taxon>Endopterygota</taxon>
        <taxon>Diptera</taxon>
        <taxon>Nematocera</taxon>
        <taxon>Culicoidea</taxon>
        <taxon>Culicidae</taxon>
        <taxon>Anophelinae</taxon>
        <taxon>Anopheles</taxon>
    </lineage>
</organism>
<reference evidence="2 3" key="1">
    <citation type="journal article" date="2017" name="G3 (Bethesda)">
        <title>The Physical Genome Mapping of Anopheles albimanus Corrected Scaffold Misassemblies and Identified Interarm Rearrangements in Genus Anopheles.</title>
        <authorList>
            <person name="Artemov G.N."/>
            <person name="Peery A.N."/>
            <person name="Jiang X."/>
            <person name="Tu Z."/>
            <person name="Stegniy V.N."/>
            <person name="Sharakhova M.V."/>
            <person name="Sharakhov I.V."/>
        </authorList>
    </citation>
    <scope>NUCLEOTIDE SEQUENCE [LARGE SCALE GENOMIC DNA]</scope>
    <source>
        <strain evidence="2 3">ALBI9_A</strain>
    </source>
</reference>
<evidence type="ECO:0000313" key="3">
    <source>
        <dbReference type="Proteomes" id="UP000069272"/>
    </source>
</evidence>
<name>A0A182FSG5_ANOAL</name>
<feature type="compositionally biased region" description="Low complexity" evidence="1">
    <location>
        <begin position="24"/>
        <end position="40"/>
    </location>
</feature>
<keyword evidence="3" id="KW-1185">Reference proteome</keyword>